<feature type="coiled-coil region" evidence="2">
    <location>
        <begin position="17"/>
        <end position="58"/>
    </location>
</feature>
<feature type="non-terminal residue" evidence="3">
    <location>
        <position position="1"/>
    </location>
</feature>
<dbReference type="PANTHER" id="PTHR33463">
    <property type="entry name" value="NB-ARC DOMAIN-CONTAINING PROTEIN-RELATED"/>
    <property type="match status" value="1"/>
</dbReference>
<dbReference type="Proteomes" id="UP000265520">
    <property type="component" value="Unassembled WGS sequence"/>
</dbReference>
<dbReference type="AlphaFoldDB" id="A0A392T5V6"/>
<protein>
    <submittedName>
        <fullName evidence="3">Disease resistance protein</fullName>
    </submittedName>
</protein>
<evidence type="ECO:0000313" key="4">
    <source>
        <dbReference type="Proteomes" id="UP000265520"/>
    </source>
</evidence>
<evidence type="ECO:0000256" key="1">
    <source>
        <dbReference type="ARBA" id="ARBA00022821"/>
    </source>
</evidence>
<keyword evidence="4" id="KW-1185">Reference proteome</keyword>
<organism evidence="3 4">
    <name type="scientific">Trifolium medium</name>
    <dbReference type="NCBI Taxonomy" id="97028"/>
    <lineage>
        <taxon>Eukaryota</taxon>
        <taxon>Viridiplantae</taxon>
        <taxon>Streptophyta</taxon>
        <taxon>Embryophyta</taxon>
        <taxon>Tracheophyta</taxon>
        <taxon>Spermatophyta</taxon>
        <taxon>Magnoliopsida</taxon>
        <taxon>eudicotyledons</taxon>
        <taxon>Gunneridae</taxon>
        <taxon>Pentapetalae</taxon>
        <taxon>rosids</taxon>
        <taxon>fabids</taxon>
        <taxon>Fabales</taxon>
        <taxon>Fabaceae</taxon>
        <taxon>Papilionoideae</taxon>
        <taxon>50 kb inversion clade</taxon>
        <taxon>NPAAA clade</taxon>
        <taxon>Hologalegina</taxon>
        <taxon>IRL clade</taxon>
        <taxon>Trifolieae</taxon>
        <taxon>Trifolium</taxon>
    </lineage>
</organism>
<reference evidence="3 4" key="1">
    <citation type="journal article" date="2018" name="Front. Plant Sci.">
        <title>Red Clover (Trifolium pratense) and Zigzag Clover (T. medium) - A Picture of Genomic Similarities and Differences.</title>
        <authorList>
            <person name="Dluhosova J."/>
            <person name="Istvanek J."/>
            <person name="Nedelnik J."/>
            <person name="Repkova J."/>
        </authorList>
    </citation>
    <scope>NUCLEOTIDE SEQUENCE [LARGE SCALE GENOMIC DNA]</scope>
    <source>
        <strain evidence="4">cv. 10/8</strain>
        <tissue evidence="3">Leaf</tissue>
    </source>
</reference>
<keyword evidence="1" id="KW-0611">Plant defense</keyword>
<proteinExistence type="predicted"/>
<dbReference type="PANTHER" id="PTHR33463:SF203">
    <property type="entry name" value="AAA+ ATPASE DOMAIN-CONTAINING PROTEIN"/>
    <property type="match status" value="1"/>
</dbReference>
<dbReference type="EMBL" id="LXQA010513002">
    <property type="protein sequence ID" value="MCI56483.1"/>
    <property type="molecule type" value="Genomic_DNA"/>
</dbReference>
<keyword evidence="2" id="KW-0175">Coiled coil</keyword>
<evidence type="ECO:0000256" key="2">
    <source>
        <dbReference type="SAM" id="Coils"/>
    </source>
</evidence>
<feature type="non-terminal residue" evidence="3">
    <location>
        <position position="92"/>
    </location>
</feature>
<evidence type="ECO:0000313" key="3">
    <source>
        <dbReference type="EMBL" id="MCI56483.1"/>
    </source>
</evidence>
<name>A0A392T5V6_9FABA</name>
<dbReference type="InterPro" id="IPR050905">
    <property type="entry name" value="Plant_NBS-LRR"/>
</dbReference>
<comment type="caution">
    <text evidence="3">The sequence shown here is derived from an EMBL/GenBank/DDBJ whole genome shotgun (WGS) entry which is preliminary data.</text>
</comment>
<accession>A0A392T5V6</accession>
<sequence length="92" mass="10556">IPIGRQFGYILYYKGNLERMKAEVQKLEGSKDSVQHTVDEARRNGEEIENIVQNWLNKVDNTVAEALKLIDTDGHAEARCSMGHFPNLFTRH</sequence>